<organism evidence="1 2">
    <name type="scientific">Elysia crispata</name>
    <name type="common">lettuce slug</name>
    <dbReference type="NCBI Taxonomy" id="231223"/>
    <lineage>
        <taxon>Eukaryota</taxon>
        <taxon>Metazoa</taxon>
        <taxon>Spiralia</taxon>
        <taxon>Lophotrochozoa</taxon>
        <taxon>Mollusca</taxon>
        <taxon>Gastropoda</taxon>
        <taxon>Heterobranchia</taxon>
        <taxon>Euthyneura</taxon>
        <taxon>Panpulmonata</taxon>
        <taxon>Sacoglossa</taxon>
        <taxon>Placobranchoidea</taxon>
        <taxon>Plakobranchidae</taxon>
        <taxon>Elysia</taxon>
    </lineage>
</organism>
<proteinExistence type="predicted"/>
<evidence type="ECO:0000313" key="2">
    <source>
        <dbReference type="Proteomes" id="UP001283361"/>
    </source>
</evidence>
<reference evidence="1" key="1">
    <citation type="journal article" date="2023" name="G3 (Bethesda)">
        <title>A reference genome for the long-term kleptoplast-retaining sea slug Elysia crispata morphotype clarki.</title>
        <authorList>
            <person name="Eastman K.E."/>
            <person name="Pendleton A.L."/>
            <person name="Shaikh M.A."/>
            <person name="Suttiyut T."/>
            <person name="Ogas R."/>
            <person name="Tomko P."/>
            <person name="Gavelis G."/>
            <person name="Widhalm J.R."/>
            <person name="Wisecaver J.H."/>
        </authorList>
    </citation>
    <scope>NUCLEOTIDE SEQUENCE</scope>
    <source>
        <strain evidence="1">ECLA1</strain>
    </source>
</reference>
<evidence type="ECO:0000313" key="1">
    <source>
        <dbReference type="EMBL" id="KAK3697786.1"/>
    </source>
</evidence>
<dbReference type="AlphaFoldDB" id="A0AAE0XMX1"/>
<dbReference type="Proteomes" id="UP001283361">
    <property type="component" value="Unassembled WGS sequence"/>
</dbReference>
<accession>A0AAE0XMX1</accession>
<keyword evidence="2" id="KW-1185">Reference proteome</keyword>
<dbReference type="EMBL" id="JAWDGP010007997">
    <property type="protein sequence ID" value="KAK3697786.1"/>
    <property type="molecule type" value="Genomic_DNA"/>
</dbReference>
<sequence>MWLALVELFTPSTADHSCLVDSTFLVINFTCADISQTGQGWGYVLPQTPASSRTHAVLFDCTTLCCLMFLASAPPSATTSPDEIFVATTVYF</sequence>
<protein>
    <submittedName>
        <fullName evidence="1">Uncharacterized protein</fullName>
    </submittedName>
</protein>
<comment type="caution">
    <text evidence="1">The sequence shown here is derived from an EMBL/GenBank/DDBJ whole genome shotgun (WGS) entry which is preliminary data.</text>
</comment>
<gene>
    <name evidence="1" type="ORF">RRG08_026415</name>
</gene>
<name>A0AAE0XMX1_9GAST</name>